<dbReference type="EMBL" id="JAGTXO010000046">
    <property type="protein sequence ID" value="KAG8458924.1"/>
    <property type="molecule type" value="Genomic_DNA"/>
</dbReference>
<dbReference type="OrthoDB" id="157221at2759"/>
<dbReference type="InterPro" id="IPR002347">
    <property type="entry name" value="SDR_fam"/>
</dbReference>
<comment type="caution">
    <text evidence="3">The sequence shown here is derived from an EMBL/GenBank/DDBJ whole genome shotgun (WGS) entry which is preliminary data.</text>
</comment>
<proteinExistence type="predicted"/>
<feature type="signal peptide" evidence="2">
    <location>
        <begin position="1"/>
        <end position="23"/>
    </location>
</feature>
<keyword evidence="2" id="KW-0732">Signal</keyword>
<evidence type="ECO:0000256" key="1">
    <source>
        <dbReference type="ARBA" id="ARBA00023002"/>
    </source>
</evidence>
<accession>A0A8J5X7C3</accession>
<dbReference type="PANTHER" id="PTHR43157">
    <property type="entry name" value="PHOSPHATIDYLINOSITOL-GLYCAN BIOSYNTHESIS CLASS F PROTEIN-RELATED"/>
    <property type="match status" value="1"/>
</dbReference>
<dbReference type="Gene3D" id="3.40.50.720">
    <property type="entry name" value="NAD(P)-binding Rossmann-like Domain"/>
    <property type="match status" value="1"/>
</dbReference>
<keyword evidence="4" id="KW-1185">Reference proteome</keyword>
<name>A0A8J5X7C3_DIALT</name>
<dbReference type="OMA" id="PPAEKYW"/>
<reference evidence="3" key="1">
    <citation type="submission" date="2021-05" db="EMBL/GenBank/DDBJ databases">
        <title>The genome of the haptophyte Pavlova lutheri (Diacronema luteri, Pavlovales) - a model for lipid biosynthesis in eukaryotic algae.</title>
        <authorList>
            <person name="Hulatt C.J."/>
            <person name="Posewitz M.C."/>
        </authorList>
    </citation>
    <scope>NUCLEOTIDE SEQUENCE</scope>
    <source>
        <strain evidence="3">NIVA-4/92</strain>
    </source>
</reference>
<organism evidence="3 4">
    <name type="scientific">Diacronema lutheri</name>
    <name type="common">Unicellular marine alga</name>
    <name type="synonym">Monochrysis lutheri</name>
    <dbReference type="NCBI Taxonomy" id="2081491"/>
    <lineage>
        <taxon>Eukaryota</taxon>
        <taxon>Haptista</taxon>
        <taxon>Haptophyta</taxon>
        <taxon>Pavlovophyceae</taxon>
        <taxon>Pavlovales</taxon>
        <taxon>Pavlovaceae</taxon>
        <taxon>Diacronema</taxon>
    </lineage>
</organism>
<evidence type="ECO:0000313" key="3">
    <source>
        <dbReference type="EMBL" id="KAG8458924.1"/>
    </source>
</evidence>
<dbReference type="AlphaFoldDB" id="A0A8J5X7C3"/>
<dbReference type="PANTHER" id="PTHR43157:SF31">
    <property type="entry name" value="PHOSPHATIDYLINOSITOL-GLYCAN BIOSYNTHESIS CLASS F PROTEIN"/>
    <property type="match status" value="1"/>
</dbReference>
<evidence type="ECO:0000256" key="2">
    <source>
        <dbReference type="SAM" id="SignalP"/>
    </source>
</evidence>
<sequence length="349" mass="36675">MRSTPKRIGVFAAVALVLRPTNAMVFGSSSPARLGKRSTAKQVVDKCGGPGAFAGRTAVVTGGASGIGLETCKALAHAGCRVIICSRDPSGYAARCEQEIKRGGAYAVPDAQLEHKRVELSELGTVRELAQELNALETIDFLVLNAGVMAIPQRELTSAGFEKQIGINHFAHHLLYRLLEPKLCAQPAGCRVVTLASAAHTFGSVDTADLHYSKRAYTPWGAYGQSKLANVLFAKAVADRNAANGVRSVSVHPGVIRTPLWKHVPGASWIGGALISAFIADKSIEQGAATTVYACLSPECGRDDHAGVYLSDCAIAVPNAHARDPALRAALWEATEQQLAAAGFSAAPK</sequence>
<dbReference type="Pfam" id="PF00106">
    <property type="entry name" value="adh_short"/>
    <property type="match status" value="1"/>
</dbReference>
<keyword evidence="1" id="KW-0560">Oxidoreductase</keyword>
<dbReference type="SUPFAM" id="SSF51735">
    <property type="entry name" value="NAD(P)-binding Rossmann-fold domains"/>
    <property type="match status" value="1"/>
</dbReference>
<dbReference type="Proteomes" id="UP000751190">
    <property type="component" value="Unassembled WGS sequence"/>
</dbReference>
<dbReference type="GO" id="GO:0016491">
    <property type="term" value="F:oxidoreductase activity"/>
    <property type="evidence" value="ECO:0007669"/>
    <property type="project" value="UniProtKB-KW"/>
</dbReference>
<evidence type="ECO:0000313" key="4">
    <source>
        <dbReference type="Proteomes" id="UP000751190"/>
    </source>
</evidence>
<dbReference type="InterPro" id="IPR036291">
    <property type="entry name" value="NAD(P)-bd_dom_sf"/>
</dbReference>
<dbReference type="PRINTS" id="PR00081">
    <property type="entry name" value="GDHRDH"/>
</dbReference>
<feature type="chain" id="PRO_5035201972" evidence="2">
    <location>
        <begin position="24"/>
        <end position="349"/>
    </location>
</feature>
<gene>
    <name evidence="3" type="ORF">KFE25_004258</name>
</gene>
<protein>
    <submittedName>
        <fullName evidence="3">Uncharacterized protein</fullName>
    </submittedName>
</protein>